<feature type="transmembrane region" description="Helical" evidence="5">
    <location>
        <begin position="68"/>
        <end position="87"/>
    </location>
</feature>
<feature type="transmembrane region" description="Helical" evidence="5">
    <location>
        <begin position="141"/>
        <end position="161"/>
    </location>
</feature>
<dbReference type="Pfam" id="PF01758">
    <property type="entry name" value="SBF"/>
    <property type="match status" value="1"/>
</dbReference>
<dbReference type="PANTHER" id="PTHR10361:SF24">
    <property type="entry name" value="P3 PROTEIN"/>
    <property type="match status" value="1"/>
</dbReference>
<accession>A0A1V1VDR4</accession>
<dbReference type="Proteomes" id="UP000516656">
    <property type="component" value="Chromosome 2"/>
</dbReference>
<reference evidence="6" key="1">
    <citation type="journal article" date="2017" name="Genome Announc.">
        <title>Whole-Genome Sequence of Photobacterium damselae subsp. piscicida Strain 91-197, Isolated from Hybrid Striped Bass (Morone sp.) in the United States.</title>
        <authorList>
            <person name="Teru Y."/>
            <person name="Hikima J."/>
            <person name="Kono T."/>
            <person name="Sakai M."/>
            <person name="Takano T."/>
            <person name="Hawke J.P."/>
            <person name="Takeyama H."/>
            <person name="Aoki T."/>
        </authorList>
    </citation>
    <scope>NUCLEOTIDE SEQUENCE</scope>
    <source>
        <strain evidence="6">91-197</strain>
    </source>
</reference>
<evidence type="ECO:0000256" key="3">
    <source>
        <dbReference type="ARBA" id="ARBA00022989"/>
    </source>
</evidence>
<reference evidence="7 9" key="3">
    <citation type="submission" date="2020-09" db="EMBL/GenBank/DDBJ databases">
        <title>Complete, closed and curated genome sequences of Photobacterium damselae subsp. piscicida isolates from Australia indicate localised evolution and additional plasmid-borne pathogenicity mechanisms.</title>
        <authorList>
            <person name="Baseggio L."/>
            <person name="Silayeva O."/>
            <person name="Buller N."/>
            <person name="Landos M."/>
            <person name="Engelstaedter J."/>
            <person name="Barnes A.C."/>
        </authorList>
    </citation>
    <scope>NUCLEOTIDE SEQUENCE [LARGE SCALE GENOMIC DNA]</scope>
    <source>
        <strain evidence="7 9">AS-16-0540-1</strain>
    </source>
</reference>
<dbReference type="InterPro" id="IPR002657">
    <property type="entry name" value="BilAc:Na_symport/Acr3"/>
</dbReference>
<keyword evidence="3 5" id="KW-1133">Transmembrane helix</keyword>
<evidence type="ECO:0000313" key="7">
    <source>
        <dbReference type="EMBL" id="QOD58231.1"/>
    </source>
</evidence>
<evidence type="ECO:0000256" key="2">
    <source>
        <dbReference type="ARBA" id="ARBA00022692"/>
    </source>
</evidence>
<dbReference type="GO" id="GO:0016020">
    <property type="term" value="C:membrane"/>
    <property type="evidence" value="ECO:0007669"/>
    <property type="project" value="UniProtKB-SubCell"/>
</dbReference>
<sequence>MQHIVTQVLLPITLAIVMLGMGLGLKRADFSRVITQPKSSIIGLCLQIFMLPALALVLIQLFPLSSTAAAGLFLVSLCPGGATSNLFSLIAKGDVALSITLTAVISLLSPFLLPLVFITYLDIHGSQLEQFQLPIDLAIKQLIAVTVLPISLGMIITKWLPKQSQLIQPMVKKLSTIAMLLIILALLITNQKIFDRFISIEGIAVLSLSSCSLFLAYFIAGKIKVSQQAQRTIAIEVGVQNAGTAMMVALSIMHQPQLAVVPLMYGLLMNIPACLFVAWVSRKSKL</sequence>
<evidence type="ECO:0000313" key="6">
    <source>
        <dbReference type="EMBL" id="BAX55442.1"/>
    </source>
</evidence>
<dbReference type="InterPro" id="IPR004710">
    <property type="entry name" value="Bilac:Na_transpt"/>
</dbReference>
<dbReference type="EMBL" id="AP018046">
    <property type="protein sequence ID" value="BAX55442.1"/>
    <property type="molecule type" value="Genomic_DNA"/>
</dbReference>
<feature type="transmembrane region" description="Helical" evidence="5">
    <location>
        <begin position="197"/>
        <end position="220"/>
    </location>
</feature>
<organism evidence="7 9">
    <name type="scientific">Photobacterium damsela subsp. piscicida</name>
    <name type="common">Pasteurella piscicida</name>
    <dbReference type="NCBI Taxonomy" id="38294"/>
    <lineage>
        <taxon>Bacteria</taxon>
        <taxon>Pseudomonadati</taxon>
        <taxon>Pseudomonadota</taxon>
        <taxon>Gammaproteobacteria</taxon>
        <taxon>Vibrionales</taxon>
        <taxon>Vibrionaceae</taxon>
        <taxon>Photobacterium</taxon>
    </lineage>
</organism>
<comment type="subcellular location">
    <subcellularLocation>
        <location evidence="1">Membrane</location>
        <topology evidence="1">Multi-pass membrane protein</topology>
    </subcellularLocation>
</comment>
<name>A0A1V1VDR4_PHODP</name>
<dbReference type="PANTHER" id="PTHR10361">
    <property type="entry name" value="SODIUM-BILE ACID COTRANSPORTER"/>
    <property type="match status" value="1"/>
</dbReference>
<protein>
    <submittedName>
        <fullName evidence="7">Bile acid:sodium symporter family protein</fullName>
    </submittedName>
    <submittedName>
        <fullName evidence="6">Sodium Bile acid symporter family protein</fullName>
    </submittedName>
</protein>
<dbReference type="AlphaFoldDB" id="A0A1V1VDR4"/>
<evidence type="ECO:0000256" key="5">
    <source>
        <dbReference type="SAM" id="Phobius"/>
    </source>
</evidence>
<feature type="transmembrane region" description="Helical" evidence="5">
    <location>
        <begin position="99"/>
        <end position="121"/>
    </location>
</feature>
<feature type="transmembrane region" description="Helical" evidence="5">
    <location>
        <begin position="259"/>
        <end position="280"/>
    </location>
</feature>
<dbReference type="RefSeq" id="WP_082212524.1">
    <property type="nucleotide sequence ID" value="NZ_AP018046.1"/>
</dbReference>
<dbReference type="EMBL" id="CP061855">
    <property type="protein sequence ID" value="QOD58231.1"/>
    <property type="molecule type" value="Genomic_DNA"/>
</dbReference>
<evidence type="ECO:0000256" key="4">
    <source>
        <dbReference type="ARBA" id="ARBA00023136"/>
    </source>
</evidence>
<feature type="transmembrane region" description="Helical" evidence="5">
    <location>
        <begin position="6"/>
        <end position="25"/>
    </location>
</feature>
<feature type="transmembrane region" description="Helical" evidence="5">
    <location>
        <begin position="232"/>
        <end position="253"/>
    </location>
</feature>
<keyword evidence="2 5" id="KW-0812">Transmembrane</keyword>
<feature type="transmembrane region" description="Helical" evidence="5">
    <location>
        <begin position="41"/>
        <end position="62"/>
    </location>
</feature>
<gene>
    <name evidence="7" type="ORF">IC627_20950</name>
    <name evidence="6" type="ORF">PDPUS_2_00856</name>
</gene>
<keyword evidence="4 5" id="KW-0472">Membrane</keyword>
<reference evidence="8" key="2">
    <citation type="submission" date="2017-05" db="EMBL/GenBank/DDBJ databases">
        <title>Whole genome sequence of fish pathogenic bacteria, Photobacterium damselae subsp. piscicida, strain 91-197, isolated from hybrid striped bass (Morone sp.) in USA.</title>
        <authorList>
            <person name="Teru Y."/>
            <person name="Hikima J."/>
            <person name="Kono T."/>
            <person name="Sakai M."/>
            <person name="Takano T."/>
            <person name="Hawke J.P."/>
            <person name="Takeyama H."/>
            <person name="Aoki T."/>
        </authorList>
    </citation>
    <scope>NUCLEOTIDE SEQUENCE [LARGE SCALE GENOMIC DNA]</scope>
    <source>
        <strain evidence="8">91-197</strain>
    </source>
</reference>
<dbReference type="Gene3D" id="1.20.1530.20">
    <property type="match status" value="1"/>
</dbReference>
<dbReference type="Proteomes" id="UP000218676">
    <property type="component" value="Chromosome 2"/>
</dbReference>
<evidence type="ECO:0000256" key="1">
    <source>
        <dbReference type="ARBA" id="ARBA00004141"/>
    </source>
</evidence>
<dbReference type="InterPro" id="IPR038770">
    <property type="entry name" value="Na+/solute_symporter_sf"/>
</dbReference>
<evidence type="ECO:0000313" key="9">
    <source>
        <dbReference type="Proteomes" id="UP000516656"/>
    </source>
</evidence>
<proteinExistence type="predicted"/>
<feature type="transmembrane region" description="Helical" evidence="5">
    <location>
        <begin position="173"/>
        <end position="191"/>
    </location>
</feature>
<evidence type="ECO:0000313" key="8">
    <source>
        <dbReference type="Proteomes" id="UP000218676"/>
    </source>
</evidence>